<dbReference type="PROSITE" id="PS00688">
    <property type="entry name" value="SIGMA54_INTERACT_3"/>
    <property type="match status" value="1"/>
</dbReference>
<evidence type="ECO:0000256" key="6">
    <source>
        <dbReference type="ARBA" id="ARBA00023163"/>
    </source>
</evidence>
<dbReference type="InterPro" id="IPR011006">
    <property type="entry name" value="CheY-like_superfamily"/>
</dbReference>
<dbReference type="EMBL" id="UINC01080622">
    <property type="protein sequence ID" value="SVC23725.1"/>
    <property type="molecule type" value="Genomic_DNA"/>
</dbReference>
<dbReference type="Pfam" id="PF25601">
    <property type="entry name" value="AAA_lid_14"/>
    <property type="match status" value="1"/>
</dbReference>
<dbReference type="InterPro" id="IPR003593">
    <property type="entry name" value="AAA+_ATPase"/>
</dbReference>
<dbReference type="CDD" id="cd00009">
    <property type="entry name" value="AAA"/>
    <property type="match status" value="1"/>
</dbReference>
<organism evidence="9">
    <name type="scientific">marine metagenome</name>
    <dbReference type="NCBI Taxonomy" id="408172"/>
    <lineage>
        <taxon>unclassified sequences</taxon>
        <taxon>metagenomes</taxon>
        <taxon>ecological metagenomes</taxon>
    </lineage>
</organism>
<keyword evidence="6" id="KW-0804">Transcription</keyword>
<dbReference type="SUPFAM" id="SSF52540">
    <property type="entry name" value="P-loop containing nucleoside triphosphate hydrolases"/>
    <property type="match status" value="1"/>
</dbReference>
<feature type="non-terminal residue" evidence="9">
    <location>
        <position position="394"/>
    </location>
</feature>
<keyword evidence="1" id="KW-0597">Phosphoprotein</keyword>
<dbReference type="GO" id="GO:0000160">
    <property type="term" value="P:phosphorelay signal transduction system"/>
    <property type="evidence" value="ECO:0007669"/>
    <property type="project" value="InterPro"/>
</dbReference>
<dbReference type="InterPro" id="IPR027417">
    <property type="entry name" value="P-loop_NTPase"/>
</dbReference>
<gene>
    <name evidence="9" type="ORF">METZ01_LOCUS276579</name>
</gene>
<dbReference type="FunFam" id="3.40.50.300:FF:000006">
    <property type="entry name" value="DNA-binding transcriptional regulator NtrC"/>
    <property type="match status" value="1"/>
</dbReference>
<proteinExistence type="predicted"/>
<evidence type="ECO:0000256" key="2">
    <source>
        <dbReference type="ARBA" id="ARBA00022741"/>
    </source>
</evidence>
<sequence length="394" mass="45085">MLTEILIIDDNPDIRNILNDLIRDAGYKTRVAANYAQALAEIDKKLPDVAIIDVKLDKGDNDGIQLLNHIKNKNNEVPVIIISGHANIEMAIKSLKSGAFEFIQKPFDQERLMNFVNRAVENFKLKNKNKELESKLFHSYELIGSSPNIEKIKEQILKLSSTESRIFINGPTGTGKELIARKIHKLSKRQKEPFVILNGALLDVKKYELELFGEEKENGSISYGVLEKSSGGILLIDEVSEIPLETQSKILRVLIDQKFKRINGNHDINVNVRIICSSSKNIKNEILSGNFREDLFHRLNVFQIDVEPLNKRVSDIPLLIDYFSKKISESYNLKKFYIDTNNHYLINYYWPGNVRELRNLIERIAILAPDNEEKVSAIIKESLKSSELDDLKIE</sequence>
<dbReference type="FunFam" id="3.40.50.2300:FF:000018">
    <property type="entry name" value="DNA-binding transcriptional regulator NtrC"/>
    <property type="match status" value="1"/>
</dbReference>
<dbReference type="PROSITE" id="PS50045">
    <property type="entry name" value="SIGMA54_INTERACT_4"/>
    <property type="match status" value="1"/>
</dbReference>
<evidence type="ECO:0000256" key="1">
    <source>
        <dbReference type="ARBA" id="ARBA00022553"/>
    </source>
</evidence>
<keyword evidence="4" id="KW-0805">Transcription regulation</keyword>
<name>A0A382KJF1_9ZZZZ</name>
<evidence type="ECO:0000259" key="7">
    <source>
        <dbReference type="PROSITE" id="PS50045"/>
    </source>
</evidence>
<dbReference type="SUPFAM" id="SSF52172">
    <property type="entry name" value="CheY-like"/>
    <property type="match status" value="1"/>
</dbReference>
<dbReference type="GO" id="GO:0006355">
    <property type="term" value="P:regulation of DNA-templated transcription"/>
    <property type="evidence" value="ECO:0007669"/>
    <property type="project" value="InterPro"/>
</dbReference>
<evidence type="ECO:0000259" key="8">
    <source>
        <dbReference type="PROSITE" id="PS50110"/>
    </source>
</evidence>
<evidence type="ECO:0000256" key="3">
    <source>
        <dbReference type="ARBA" id="ARBA00022840"/>
    </source>
</evidence>
<dbReference type="AlphaFoldDB" id="A0A382KJF1"/>
<keyword evidence="2" id="KW-0547">Nucleotide-binding</keyword>
<dbReference type="GO" id="GO:0003677">
    <property type="term" value="F:DNA binding"/>
    <property type="evidence" value="ECO:0007669"/>
    <property type="project" value="UniProtKB-KW"/>
</dbReference>
<dbReference type="Gene3D" id="3.40.50.300">
    <property type="entry name" value="P-loop containing nucleotide triphosphate hydrolases"/>
    <property type="match status" value="1"/>
</dbReference>
<dbReference type="InterPro" id="IPR001789">
    <property type="entry name" value="Sig_transdc_resp-reg_receiver"/>
</dbReference>
<dbReference type="SMART" id="SM00448">
    <property type="entry name" value="REC"/>
    <property type="match status" value="1"/>
</dbReference>
<dbReference type="InterPro" id="IPR025943">
    <property type="entry name" value="Sigma_54_int_dom_ATP-bd_2"/>
</dbReference>
<evidence type="ECO:0000313" key="9">
    <source>
        <dbReference type="EMBL" id="SVC23725.1"/>
    </source>
</evidence>
<dbReference type="InterPro" id="IPR002078">
    <property type="entry name" value="Sigma_54_int"/>
</dbReference>
<dbReference type="InterPro" id="IPR025944">
    <property type="entry name" value="Sigma_54_int_dom_CS"/>
</dbReference>
<dbReference type="PANTHER" id="PTHR32071:SF17">
    <property type="entry name" value="TRANSCRIPTIONAL REGULATOR (NTRC FAMILY)"/>
    <property type="match status" value="1"/>
</dbReference>
<protein>
    <recommendedName>
        <fullName evidence="10">Sigma-54-dependent Fis family transcriptional regulator</fullName>
    </recommendedName>
</protein>
<dbReference type="Gene3D" id="1.10.8.60">
    <property type="match status" value="1"/>
</dbReference>
<feature type="domain" description="Response regulatory" evidence="8">
    <location>
        <begin position="4"/>
        <end position="120"/>
    </location>
</feature>
<dbReference type="PROSITE" id="PS00676">
    <property type="entry name" value="SIGMA54_INTERACT_2"/>
    <property type="match status" value="1"/>
</dbReference>
<dbReference type="SMART" id="SM00382">
    <property type="entry name" value="AAA"/>
    <property type="match status" value="1"/>
</dbReference>
<dbReference type="Gene3D" id="3.40.50.2300">
    <property type="match status" value="1"/>
</dbReference>
<evidence type="ECO:0008006" key="10">
    <source>
        <dbReference type="Google" id="ProtNLM"/>
    </source>
</evidence>
<reference evidence="9" key="1">
    <citation type="submission" date="2018-05" db="EMBL/GenBank/DDBJ databases">
        <authorList>
            <person name="Lanie J.A."/>
            <person name="Ng W.-L."/>
            <person name="Kazmierczak K.M."/>
            <person name="Andrzejewski T.M."/>
            <person name="Davidsen T.M."/>
            <person name="Wayne K.J."/>
            <person name="Tettelin H."/>
            <person name="Glass J.I."/>
            <person name="Rusch D."/>
            <person name="Podicherti R."/>
            <person name="Tsui H.-C.T."/>
            <person name="Winkler M.E."/>
        </authorList>
    </citation>
    <scope>NUCLEOTIDE SEQUENCE</scope>
</reference>
<dbReference type="PROSITE" id="PS50110">
    <property type="entry name" value="RESPONSE_REGULATORY"/>
    <property type="match status" value="1"/>
</dbReference>
<keyword evidence="3" id="KW-0067">ATP-binding</keyword>
<dbReference type="Pfam" id="PF00072">
    <property type="entry name" value="Response_reg"/>
    <property type="match status" value="1"/>
</dbReference>
<accession>A0A382KJF1</accession>
<dbReference type="GO" id="GO:0005524">
    <property type="term" value="F:ATP binding"/>
    <property type="evidence" value="ECO:0007669"/>
    <property type="project" value="UniProtKB-KW"/>
</dbReference>
<keyword evidence="5" id="KW-0238">DNA-binding</keyword>
<dbReference type="InterPro" id="IPR058031">
    <property type="entry name" value="AAA_lid_NorR"/>
</dbReference>
<dbReference type="PANTHER" id="PTHR32071">
    <property type="entry name" value="TRANSCRIPTIONAL REGULATORY PROTEIN"/>
    <property type="match status" value="1"/>
</dbReference>
<dbReference type="Pfam" id="PF00158">
    <property type="entry name" value="Sigma54_activat"/>
    <property type="match status" value="1"/>
</dbReference>
<feature type="domain" description="Sigma-54 factor interaction" evidence="7">
    <location>
        <begin position="142"/>
        <end position="366"/>
    </location>
</feature>
<evidence type="ECO:0000256" key="4">
    <source>
        <dbReference type="ARBA" id="ARBA00023015"/>
    </source>
</evidence>
<evidence type="ECO:0000256" key="5">
    <source>
        <dbReference type="ARBA" id="ARBA00023125"/>
    </source>
</evidence>